<dbReference type="OrthoDB" id="6436802at2759"/>
<gene>
    <name evidence="2" type="primary">AVEN_237734_1</name>
    <name evidence="2" type="ORF">TNCT_138051</name>
</gene>
<evidence type="ECO:0000313" key="2">
    <source>
        <dbReference type="EMBL" id="GFR10307.1"/>
    </source>
</evidence>
<feature type="region of interest" description="Disordered" evidence="1">
    <location>
        <begin position="69"/>
        <end position="88"/>
    </location>
</feature>
<sequence length="134" mass="15663">MSKRMALVPPELFSAYYEQKPEIRVENELSKVLDREQLPDDMKVKLLSQLVSRYQKIVREPPEPVRVSLVENESEKNNATNDRSDAPTKALHDDAVMVDIASSVPQSQNKFLRFENAFVLLERSWRNDTKRRIY</sequence>
<proteinExistence type="predicted"/>
<accession>A0A8X6GSK5</accession>
<keyword evidence="3" id="KW-1185">Reference proteome</keyword>
<comment type="caution">
    <text evidence="2">The sequence shown here is derived from an EMBL/GenBank/DDBJ whole genome shotgun (WGS) entry which is preliminary data.</text>
</comment>
<organism evidence="2 3">
    <name type="scientific">Trichonephila clavata</name>
    <name type="common">Joro spider</name>
    <name type="synonym">Nephila clavata</name>
    <dbReference type="NCBI Taxonomy" id="2740835"/>
    <lineage>
        <taxon>Eukaryota</taxon>
        <taxon>Metazoa</taxon>
        <taxon>Ecdysozoa</taxon>
        <taxon>Arthropoda</taxon>
        <taxon>Chelicerata</taxon>
        <taxon>Arachnida</taxon>
        <taxon>Araneae</taxon>
        <taxon>Araneomorphae</taxon>
        <taxon>Entelegynae</taxon>
        <taxon>Araneoidea</taxon>
        <taxon>Nephilidae</taxon>
        <taxon>Trichonephila</taxon>
    </lineage>
</organism>
<protein>
    <submittedName>
        <fullName evidence="2">Uncharacterized protein</fullName>
    </submittedName>
</protein>
<name>A0A8X6GSK5_TRICU</name>
<dbReference type="EMBL" id="BMAO01026516">
    <property type="protein sequence ID" value="GFR10307.1"/>
    <property type="molecule type" value="Genomic_DNA"/>
</dbReference>
<evidence type="ECO:0000256" key="1">
    <source>
        <dbReference type="SAM" id="MobiDB-lite"/>
    </source>
</evidence>
<dbReference type="Proteomes" id="UP000887116">
    <property type="component" value="Unassembled WGS sequence"/>
</dbReference>
<evidence type="ECO:0000313" key="3">
    <source>
        <dbReference type="Proteomes" id="UP000887116"/>
    </source>
</evidence>
<dbReference type="AlphaFoldDB" id="A0A8X6GSK5"/>
<reference evidence="2" key="1">
    <citation type="submission" date="2020-07" db="EMBL/GenBank/DDBJ databases">
        <title>Multicomponent nature underlies the extraordinary mechanical properties of spider dragline silk.</title>
        <authorList>
            <person name="Kono N."/>
            <person name="Nakamura H."/>
            <person name="Mori M."/>
            <person name="Yoshida Y."/>
            <person name="Ohtoshi R."/>
            <person name="Malay A.D."/>
            <person name="Moran D.A.P."/>
            <person name="Tomita M."/>
            <person name="Numata K."/>
            <person name="Arakawa K."/>
        </authorList>
    </citation>
    <scope>NUCLEOTIDE SEQUENCE</scope>
</reference>